<dbReference type="PROSITE" id="PS00211">
    <property type="entry name" value="ABC_TRANSPORTER_1"/>
    <property type="match status" value="1"/>
</dbReference>
<gene>
    <name evidence="6" type="ORF">TSYNT_5301</name>
</gene>
<dbReference type="PROSITE" id="PS50893">
    <property type="entry name" value="ABC_TRANSPORTER_2"/>
    <property type="match status" value="1"/>
</dbReference>
<dbReference type="InterPro" id="IPR013563">
    <property type="entry name" value="Oligopep_ABC_C"/>
</dbReference>
<dbReference type="Pfam" id="PF00005">
    <property type="entry name" value="ABC_tran"/>
    <property type="match status" value="1"/>
</dbReference>
<feature type="domain" description="ABC transporter" evidence="5">
    <location>
        <begin position="6"/>
        <end position="256"/>
    </location>
</feature>
<evidence type="ECO:0000256" key="4">
    <source>
        <dbReference type="ARBA" id="ARBA00022840"/>
    </source>
</evidence>
<evidence type="ECO:0000256" key="1">
    <source>
        <dbReference type="ARBA" id="ARBA00005417"/>
    </source>
</evidence>
<accession>A0A0U9I395</accession>
<evidence type="ECO:0000259" key="5">
    <source>
        <dbReference type="PROSITE" id="PS50893"/>
    </source>
</evidence>
<dbReference type="Proteomes" id="UP000062160">
    <property type="component" value="Unassembled WGS sequence"/>
</dbReference>
<organism evidence="6">
    <name type="scientific">Tepidanaerobacter syntrophicus</name>
    <dbReference type="NCBI Taxonomy" id="224999"/>
    <lineage>
        <taxon>Bacteria</taxon>
        <taxon>Bacillati</taxon>
        <taxon>Bacillota</taxon>
        <taxon>Clostridia</taxon>
        <taxon>Thermosediminibacterales</taxon>
        <taxon>Tepidanaerobacteraceae</taxon>
        <taxon>Tepidanaerobacter</taxon>
    </lineage>
</organism>
<dbReference type="GO" id="GO:0005524">
    <property type="term" value="F:ATP binding"/>
    <property type="evidence" value="ECO:0007669"/>
    <property type="project" value="UniProtKB-KW"/>
</dbReference>
<dbReference type="Gene3D" id="3.40.50.300">
    <property type="entry name" value="P-loop containing nucleotide triphosphate hydrolases"/>
    <property type="match status" value="1"/>
</dbReference>
<protein>
    <submittedName>
        <fullName evidence="6">Peptide/nickel transport system ATP-binding protein</fullName>
    </submittedName>
</protein>
<dbReference type="AlphaFoldDB" id="A0A0U9I395"/>
<dbReference type="GO" id="GO:0015833">
    <property type="term" value="P:peptide transport"/>
    <property type="evidence" value="ECO:0007669"/>
    <property type="project" value="InterPro"/>
</dbReference>
<dbReference type="GO" id="GO:0016887">
    <property type="term" value="F:ATP hydrolysis activity"/>
    <property type="evidence" value="ECO:0007669"/>
    <property type="project" value="InterPro"/>
</dbReference>
<dbReference type="GO" id="GO:0055085">
    <property type="term" value="P:transmembrane transport"/>
    <property type="evidence" value="ECO:0007669"/>
    <property type="project" value="UniProtKB-ARBA"/>
</dbReference>
<dbReference type="FunFam" id="3.40.50.300:FF:000016">
    <property type="entry name" value="Oligopeptide ABC transporter ATP-binding component"/>
    <property type="match status" value="1"/>
</dbReference>
<proteinExistence type="inferred from homology"/>
<dbReference type="NCBIfam" id="TIGR01727">
    <property type="entry name" value="oligo_HPY"/>
    <property type="match status" value="1"/>
</dbReference>
<keyword evidence="2" id="KW-0813">Transport</keyword>
<dbReference type="Pfam" id="PF08352">
    <property type="entry name" value="oligo_HPY"/>
    <property type="match status" value="1"/>
</dbReference>
<dbReference type="SUPFAM" id="SSF52540">
    <property type="entry name" value="P-loop containing nucleoside triphosphate hydrolases"/>
    <property type="match status" value="1"/>
</dbReference>
<evidence type="ECO:0000313" key="6">
    <source>
        <dbReference type="EMBL" id="GAQ24472.1"/>
    </source>
</evidence>
<reference evidence="6" key="1">
    <citation type="journal article" date="2016" name="Genome Announc.">
        <title>Draft Genome Sequence of the Syntrophic Lactate-Degrading Bacterium Tepidanaerobacter syntrophicus JLT.</title>
        <authorList>
            <person name="Matsuura N."/>
            <person name="Ohashi A."/>
            <person name="Tourlousse D.M."/>
            <person name="Sekiguchi Y."/>
        </authorList>
    </citation>
    <scope>NUCLEOTIDE SEQUENCE [LARGE SCALE GENOMIC DNA]</scope>
    <source>
        <strain evidence="6">JL</strain>
    </source>
</reference>
<dbReference type="STRING" id="224999.GCA_001485475_00454"/>
<dbReference type="InterPro" id="IPR003439">
    <property type="entry name" value="ABC_transporter-like_ATP-bd"/>
</dbReference>
<dbReference type="InterPro" id="IPR003593">
    <property type="entry name" value="AAA+_ATPase"/>
</dbReference>
<evidence type="ECO:0000256" key="2">
    <source>
        <dbReference type="ARBA" id="ARBA00022448"/>
    </source>
</evidence>
<dbReference type="InterPro" id="IPR027417">
    <property type="entry name" value="P-loop_NTPase"/>
</dbReference>
<name>A0A0U9I395_9FIRM</name>
<dbReference type="RefSeq" id="WP_059031537.1">
    <property type="nucleotide sequence ID" value="NZ_BSDN01000001.1"/>
</dbReference>
<dbReference type="SMART" id="SM00382">
    <property type="entry name" value="AAA"/>
    <property type="match status" value="1"/>
</dbReference>
<dbReference type="PANTHER" id="PTHR43776">
    <property type="entry name" value="TRANSPORT ATP-BINDING PROTEIN"/>
    <property type="match status" value="1"/>
</dbReference>
<dbReference type="EMBL" id="DF976999">
    <property type="protein sequence ID" value="GAQ24472.1"/>
    <property type="molecule type" value="Genomic_DNA"/>
</dbReference>
<keyword evidence="7" id="KW-1185">Reference proteome</keyword>
<evidence type="ECO:0000256" key="3">
    <source>
        <dbReference type="ARBA" id="ARBA00022741"/>
    </source>
</evidence>
<dbReference type="PANTHER" id="PTHR43776:SF8">
    <property type="entry name" value="ABC TRANSPORTER, ATP-BINDING PROTEIN"/>
    <property type="match status" value="1"/>
</dbReference>
<dbReference type="CDD" id="cd03257">
    <property type="entry name" value="ABC_NikE_OppD_transporters"/>
    <property type="match status" value="1"/>
</dbReference>
<keyword evidence="4 6" id="KW-0067">ATP-binding</keyword>
<dbReference type="OrthoDB" id="41661at2"/>
<keyword evidence="3" id="KW-0547">Nucleotide-binding</keyword>
<sequence>MTSTILKVENLTKYFDLGTKWLQPSKYVHAVENVSFELLQSETLGIVGESGSGKSTLARLILGLIEPTGGKVIYKDKDITGWQKSTLNKVSREIQMVFQDPYASLNPRIKIGDAIAEPIIAHKIIKGQSEIRSEVERLLKIVGLQPEMYERYPHEFSGGQRQRVGIARALSLRPNVLICDEAVSALDVSVQAQVLNLFNHLKKQLNLTYIFIGHDLSVVKYISNRIMVMYLGEIMEMAPSKFLFENTLHPYTQALISAIPEITTKASKKRIILEGDIPSPVNPPSGCRFSTRCFKVQDICKEKHPELKEVMPNHYVRCHFIEGSQGRGE</sequence>
<dbReference type="InterPro" id="IPR017871">
    <property type="entry name" value="ABC_transporter-like_CS"/>
</dbReference>
<dbReference type="InterPro" id="IPR050319">
    <property type="entry name" value="ABC_transp_ATP-bind"/>
</dbReference>
<evidence type="ECO:0000313" key="7">
    <source>
        <dbReference type="Proteomes" id="UP000062160"/>
    </source>
</evidence>
<comment type="similarity">
    <text evidence="1">Belongs to the ABC transporter superfamily.</text>
</comment>